<dbReference type="InterPro" id="IPR038721">
    <property type="entry name" value="IS701-like_DDE_dom"/>
</dbReference>
<feature type="domain" description="Transposase IS701-like DDE" evidence="1">
    <location>
        <begin position="43"/>
        <end position="233"/>
    </location>
</feature>
<accession>A0A412WGN2</accession>
<protein>
    <submittedName>
        <fullName evidence="2">Transposase</fullName>
    </submittedName>
</protein>
<evidence type="ECO:0000313" key="3">
    <source>
        <dbReference type="Proteomes" id="UP000283426"/>
    </source>
</evidence>
<sequence length="405" mass="46681">MAKKSLLMQYQSECQEALKSVANIHKPFEKVFMDVMKLFMAIPDRINFLQLGRYGEFSEQTYRNNFKKDSFDWFSFNEQLVKEHLHGTRKAIAIDPSYISKSGKKIPWLGYFWSGCAGEYKRGLEIMGIGVIDVDNHECMTLGSVQSPDTKTLNNIDKTLVDWYAGYLINRKEQIQRVSNIVVADAFFSKSTFVTPMCDNGYNVISRFRNDAVLFYPTTAKHTGKKGRPKLYDGTIDFSSLDISRCTEHKVDKGKLYGLKAWSKAMRRMISLAVWYPEENSTDKWQLYFSTDQNQSAIDVLEYYRTRFQLEFCFRDSKQYAGITDCQSTDFRKLSFHFNASLTAINLAKAACKRIGIPYSISSCKSVIHNAYMLERFICVFGIQPDTTLIDKIFKELILFTARAA</sequence>
<proteinExistence type="predicted"/>
<dbReference type="InterPro" id="IPR012337">
    <property type="entry name" value="RNaseH-like_sf"/>
</dbReference>
<organism evidence="2 3">
    <name type="scientific">Odoribacter splanchnicus</name>
    <dbReference type="NCBI Taxonomy" id="28118"/>
    <lineage>
        <taxon>Bacteria</taxon>
        <taxon>Pseudomonadati</taxon>
        <taxon>Bacteroidota</taxon>
        <taxon>Bacteroidia</taxon>
        <taxon>Bacteroidales</taxon>
        <taxon>Odoribacteraceae</taxon>
        <taxon>Odoribacter</taxon>
    </lineage>
</organism>
<dbReference type="RefSeq" id="WP_118108018.1">
    <property type="nucleotide sequence ID" value="NZ_QRYW01000018.1"/>
</dbReference>
<dbReference type="Pfam" id="PF13546">
    <property type="entry name" value="DDE_5"/>
    <property type="match status" value="1"/>
</dbReference>
<dbReference type="Proteomes" id="UP000283426">
    <property type="component" value="Unassembled WGS sequence"/>
</dbReference>
<reference evidence="2 3" key="1">
    <citation type="submission" date="2018-08" db="EMBL/GenBank/DDBJ databases">
        <title>A genome reference for cultivated species of the human gut microbiota.</title>
        <authorList>
            <person name="Zou Y."/>
            <person name="Xue W."/>
            <person name="Luo G."/>
        </authorList>
    </citation>
    <scope>NUCLEOTIDE SEQUENCE [LARGE SCALE GENOMIC DNA]</scope>
    <source>
        <strain evidence="2 3">AF14-6AC</strain>
    </source>
</reference>
<dbReference type="SUPFAM" id="SSF53098">
    <property type="entry name" value="Ribonuclease H-like"/>
    <property type="match status" value="1"/>
</dbReference>
<evidence type="ECO:0000259" key="1">
    <source>
        <dbReference type="Pfam" id="PF13546"/>
    </source>
</evidence>
<gene>
    <name evidence="2" type="ORF">DWW24_09340</name>
</gene>
<dbReference type="EMBL" id="QRYW01000018">
    <property type="protein sequence ID" value="RGV26352.1"/>
    <property type="molecule type" value="Genomic_DNA"/>
</dbReference>
<name>A0A412WGN2_9BACT</name>
<evidence type="ECO:0000313" key="2">
    <source>
        <dbReference type="EMBL" id="RGV26352.1"/>
    </source>
</evidence>
<dbReference type="AlphaFoldDB" id="A0A412WGN2"/>
<comment type="caution">
    <text evidence="2">The sequence shown here is derived from an EMBL/GenBank/DDBJ whole genome shotgun (WGS) entry which is preliminary data.</text>
</comment>